<dbReference type="Gene3D" id="3.30.465.10">
    <property type="match status" value="1"/>
</dbReference>
<dbReference type="AlphaFoldDB" id="U2LKF0"/>
<dbReference type="InterPro" id="IPR016169">
    <property type="entry name" value="FAD-bd_PCMH_sub2"/>
</dbReference>
<dbReference type="PANTHER" id="PTHR22777:SF32">
    <property type="entry name" value="UPF0053 INNER MEMBRANE PROTEIN YFJD"/>
    <property type="match status" value="1"/>
</dbReference>
<evidence type="ECO:0000313" key="11">
    <source>
        <dbReference type="Proteomes" id="UP000016412"/>
    </source>
</evidence>
<proteinExistence type="inferred from homology"/>
<evidence type="ECO:0000256" key="6">
    <source>
        <dbReference type="PROSITE-ProRule" id="PRU00703"/>
    </source>
</evidence>
<comment type="similarity">
    <text evidence="2">Belongs to the UPF0053 family.</text>
</comment>
<feature type="region of interest" description="Disordered" evidence="7">
    <location>
        <begin position="1"/>
        <end position="24"/>
    </location>
</feature>
<dbReference type="GO" id="GO:0005886">
    <property type="term" value="C:plasma membrane"/>
    <property type="evidence" value="ECO:0007669"/>
    <property type="project" value="UniProtKB-SubCell"/>
</dbReference>
<dbReference type="eggNOG" id="COG1253">
    <property type="taxonomic scope" value="Bacteria"/>
</dbReference>
<evidence type="ECO:0000313" key="10">
    <source>
        <dbReference type="EMBL" id="ERK04731.1"/>
    </source>
</evidence>
<keyword evidence="12" id="KW-1185">Reference proteome</keyword>
<feature type="domain" description="CBS" evidence="8">
    <location>
        <begin position="115"/>
        <end position="172"/>
    </location>
</feature>
<evidence type="ECO:0000256" key="1">
    <source>
        <dbReference type="ARBA" id="ARBA00004651"/>
    </source>
</evidence>
<sequence>MGLFGLGRKKEEAASDAEAVSPEQQEIINEEKRSMIRGIEDLSHTTVKEVMIPRIDVDFISVDTELDELMEKIAKSGHSRIPVYSESIDNVVGILYVKDLIHIFASHETVDLEKILRKAYFIPESKRIDSLLREFKRRHLHIAIAIDEYGGISGIVTMEDIIEEIVGDIQDEFDNEREDIITLGNNIWLCDARIDLDDLNETIGAEFPTEDFDTLGGFVFDLLGKIPVKYEKASWDGFDFIVQDMEGHRINMIKVIRKSGDEKEDDK</sequence>
<dbReference type="GO" id="GO:0050660">
    <property type="term" value="F:flavin adenine dinucleotide binding"/>
    <property type="evidence" value="ECO:0007669"/>
    <property type="project" value="InterPro"/>
</dbReference>
<keyword evidence="4" id="KW-0677">Repeat</keyword>
<dbReference type="SUPFAM" id="SSF56176">
    <property type="entry name" value="FAD-binding/transporter-associated domain-like"/>
    <property type="match status" value="1"/>
</dbReference>
<dbReference type="SMART" id="SM01091">
    <property type="entry name" value="CorC_HlyC"/>
    <property type="match status" value="1"/>
</dbReference>
<dbReference type="SUPFAM" id="SSF54631">
    <property type="entry name" value="CBS-domain pair"/>
    <property type="match status" value="1"/>
</dbReference>
<dbReference type="Proteomes" id="UP000016646">
    <property type="component" value="Unassembled WGS sequence"/>
</dbReference>
<dbReference type="Proteomes" id="UP000016412">
    <property type="component" value="Unassembled WGS sequence"/>
</dbReference>
<dbReference type="InterPro" id="IPR000644">
    <property type="entry name" value="CBS_dom"/>
</dbReference>
<evidence type="ECO:0000256" key="2">
    <source>
        <dbReference type="ARBA" id="ARBA00006337"/>
    </source>
</evidence>
<dbReference type="STRING" id="1125725.HMPREF1325_1927"/>
<keyword evidence="5 6" id="KW-0129">CBS domain</keyword>
<evidence type="ECO:0000313" key="12">
    <source>
        <dbReference type="Proteomes" id="UP000016646"/>
    </source>
</evidence>
<comment type="subcellular location">
    <subcellularLocation>
        <location evidence="1">Cell membrane</location>
        <topology evidence="1">Multi-pass membrane protein</topology>
    </subcellularLocation>
</comment>
<feature type="domain" description="CBS" evidence="8">
    <location>
        <begin position="51"/>
        <end position="112"/>
    </location>
</feature>
<keyword evidence="3" id="KW-0472">Membrane</keyword>
<organism evidence="9 11">
    <name type="scientific">Treponema socranskii subsp. socranskii VPI DR56BR1116 = ATCC 35536</name>
    <dbReference type="NCBI Taxonomy" id="1125725"/>
    <lineage>
        <taxon>Bacteria</taxon>
        <taxon>Pseudomonadati</taxon>
        <taxon>Spirochaetota</taxon>
        <taxon>Spirochaetia</taxon>
        <taxon>Spirochaetales</taxon>
        <taxon>Treponemataceae</taxon>
        <taxon>Treponema</taxon>
    </lineage>
</organism>
<protein>
    <submittedName>
        <fullName evidence="9 10">Hemolysin C</fullName>
    </submittedName>
</protein>
<dbReference type="EMBL" id="AVQI01000016">
    <property type="protein sequence ID" value="ERK04731.1"/>
    <property type="molecule type" value="Genomic_DNA"/>
</dbReference>
<dbReference type="InterPro" id="IPR036318">
    <property type="entry name" value="FAD-bd_PCMH-like_sf"/>
</dbReference>
<evidence type="ECO:0000256" key="3">
    <source>
        <dbReference type="ARBA" id="ARBA00022475"/>
    </source>
</evidence>
<evidence type="ECO:0000256" key="5">
    <source>
        <dbReference type="ARBA" id="ARBA00023122"/>
    </source>
</evidence>
<gene>
    <name evidence="10" type="ORF">HMPREF0860_1305</name>
    <name evidence="9" type="ORF">HMPREF1325_1927</name>
</gene>
<dbReference type="PANTHER" id="PTHR22777">
    <property type="entry name" value="HEMOLYSIN-RELATED"/>
    <property type="match status" value="1"/>
</dbReference>
<dbReference type="SMART" id="SM00116">
    <property type="entry name" value="CBS"/>
    <property type="match status" value="2"/>
</dbReference>
<comment type="caution">
    <text evidence="9">The sequence shown here is derived from an EMBL/GenBank/DDBJ whole genome shotgun (WGS) entry which is preliminary data.</text>
</comment>
<dbReference type="Gene3D" id="3.10.580.10">
    <property type="entry name" value="CBS-domain"/>
    <property type="match status" value="1"/>
</dbReference>
<dbReference type="CDD" id="cd04590">
    <property type="entry name" value="CBS_pair_CorC_HlyC_assoc"/>
    <property type="match status" value="1"/>
</dbReference>
<dbReference type="PATRIC" id="fig|1125725.3.peg.739"/>
<dbReference type="EMBL" id="AUZJ01000014">
    <property type="protein sequence ID" value="ERF61234.1"/>
    <property type="molecule type" value="Genomic_DNA"/>
</dbReference>
<dbReference type="InterPro" id="IPR005170">
    <property type="entry name" value="Transptr-assoc_dom"/>
</dbReference>
<evidence type="ECO:0000256" key="7">
    <source>
        <dbReference type="SAM" id="MobiDB-lite"/>
    </source>
</evidence>
<reference evidence="11 12" key="1">
    <citation type="submission" date="2013-08" db="EMBL/GenBank/DDBJ databases">
        <authorList>
            <person name="Durkin A.S."/>
            <person name="Haft D.R."/>
            <person name="McCorrison J."/>
            <person name="Torralba M."/>
            <person name="Gillis M."/>
            <person name="Haft D.H."/>
            <person name="Methe B."/>
            <person name="Sutton G."/>
            <person name="Nelson K.E."/>
        </authorList>
    </citation>
    <scope>NUCLEOTIDE SEQUENCE [LARGE SCALE GENOMIC DNA]</scope>
    <source>
        <strain evidence="10 12">ATCC 35536</strain>
        <strain evidence="9 11">VPI DR56BR1116</strain>
    </source>
</reference>
<dbReference type="PROSITE" id="PS51371">
    <property type="entry name" value="CBS"/>
    <property type="match status" value="2"/>
</dbReference>
<keyword evidence="3" id="KW-1003">Cell membrane</keyword>
<dbReference type="Pfam" id="PF00571">
    <property type="entry name" value="CBS"/>
    <property type="match status" value="2"/>
</dbReference>
<name>U2LKF0_TRESO</name>
<evidence type="ECO:0000256" key="4">
    <source>
        <dbReference type="ARBA" id="ARBA00022737"/>
    </source>
</evidence>
<accession>U2LKF0</accession>
<dbReference type="FunFam" id="3.10.580.10:FF:000002">
    <property type="entry name" value="Magnesium/cobalt efflux protein CorC"/>
    <property type="match status" value="1"/>
</dbReference>
<dbReference type="InterPro" id="IPR044751">
    <property type="entry name" value="Ion_transp-like_CBS"/>
</dbReference>
<dbReference type="InterPro" id="IPR046342">
    <property type="entry name" value="CBS_dom_sf"/>
</dbReference>
<evidence type="ECO:0000259" key="8">
    <source>
        <dbReference type="PROSITE" id="PS51371"/>
    </source>
</evidence>
<evidence type="ECO:0000313" key="9">
    <source>
        <dbReference type="EMBL" id="ERF61234.1"/>
    </source>
</evidence>
<dbReference type="RefSeq" id="WP_021329778.1">
    <property type="nucleotide sequence ID" value="NZ_AUZJ01000014.1"/>
</dbReference>
<dbReference type="Pfam" id="PF03471">
    <property type="entry name" value="CorC_HlyC"/>
    <property type="match status" value="1"/>
</dbReference>